<dbReference type="AlphaFoldDB" id="A0A2Z3JEB5"/>
<accession>A0A2Z3JEB5</accession>
<evidence type="ECO:0000313" key="2">
    <source>
        <dbReference type="EMBL" id="AWN23503.1"/>
    </source>
</evidence>
<sequence>MDELLTAATPVQARLLLSLRTAGVLGALQGEARSAAEVAQALGEPLARVHRTLGQLVEAELAQVVGVRPRQGRSCKLYAARAAEYRVPFALTDAATVQELMAAQYRPFFEGFLQHQAQLLGQQGRDTLKLELTGGHPSYSVVRPDGHSPRSDVYGLFAALQLTPAQVGTLQAELRALGEKYSVPGGSGAPYLVGLLLSPGTLAF</sequence>
<dbReference type="OrthoDB" id="71179at2"/>
<name>A0A2Z3JEB5_9DEIO</name>
<dbReference type="Pfam" id="PF09339">
    <property type="entry name" value="HTH_IclR"/>
    <property type="match status" value="1"/>
</dbReference>
<proteinExistence type="predicted"/>
<dbReference type="GO" id="GO:0003677">
    <property type="term" value="F:DNA binding"/>
    <property type="evidence" value="ECO:0007669"/>
    <property type="project" value="InterPro"/>
</dbReference>
<reference evidence="2 3" key="1">
    <citation type="submission" date="2018-05" db="EMBL/GenBank/DDBJ databases">
        <title>Complete Genome Sequence of Deinococcus sp. strain 17bor-2.</title>
        <authorList>
            <person name="Srinivasan S."/>
        </authorList>
    </citation>
    <scope>NUCLEOTIDE SEQUENCE [LARGE SCALE GENOMIC DNA]</scope>
    <source>
        <strain evidence="2 3">17bor-2</strain>
    </source>
</reference>
<dbReference type="SUPFAM" id="SSF46785">
    <property type="entry name" value="Winged helix' DNA-binding domain"/>
    <property type="match status" value="1"/>
</dbReference>
<protein>
    <recommendedName>
        <fullName evidence="1">HTH iclR-type domain-containing protein</fullName>
    </recommendedName>
</protein>
<dbReference type="InterPro" id="IPR036388">
    <property type="entry name" value="WH-like_DNA-bd_sf"/>
</dbReference>
<dbReference type="EMBL" id="CP029494">
    <property type="protein sequence ID" value="AWN23503.1"/>
    <property type="molecule type" value="Genomic_DNA"/>
</dbReference>
<dbReference type="Proteomes" id="UP000245368">
    <property type="component" value="Chromosome"/>
</dbReference>
<dbReference type="GO" id="GO:0006355">
    <property type="term" value="P:regulation of DNA-templated transcription"/>
    <property type="evidence" value="ECO:0007669"/>
    <property type="project" value="InterPro"/>
</dbReference>
<dbReference type="RefSeq" id="WP_109827231.1">
    <property type="nucleotide sequence ID" value="NZ_CP029494.1"/>
</dbReference>
<dbReference type="InterPro" id="IPR036390">
    <property type="entry name" value="WH_DNA-bd_sf"/>
</dbReference>
<evidence type="ECO:0000259" key="1">
    <source>
        <dbReference type="Pfam" id="PF09339"/>
    </source>
</evidence>
<evidence type="ECO:0000313" key="3">
    <source>
        <dbReference type="Proteomes" id="UP000245368"/>
    </source>
</evidence>
<gene>
    <name evidence="2" type="ORF">DKM44_09925</name>
</gene>
<feature type="domain" description="HTH iclR-type" evidence="1">
    <location>
        <begin position="20"/>
        <end position="63"/>
    </location>
</feature>
<dbReference type="Gene3D" id="1.10.10.10">
    <property type="entry name" value="Winged helix-like DNA-binding domain superfamily/Winged helix DNA-binding domain"/>
    <property type="match status" value="1"/>
</dbReference>
<dbReference type="InterPro" id="IPR005471">
    <property type="entry name" value="Tscrpt_reg_IclR_N"/>
</dbReference>
<organism evidence="2 3">
    <name type="scientific">Deinococcus irradiatisoli</name>
    <dbReference type="NCBI Taxonomy" id="2202254"/>
    <lineage>
        <taxon>Bacteria</taxon>
        <taxon>Thermotogati</taxon>
        <taxon>Deinococcota</taxon>
        <taxon>Deinococci</taxon>
        <taxon>Deinococcales</taxon>
        <taxon>Deinococcaceae</taxon>
        <taxon>Deinococcus</taxon>
    </lineage>
</organism>
<dbReference type="KEGG" id="dez:DKM44_09925"/>
<keyword evidence="3" id="KW-1185">Reference proteome</keyword>